<dbReference type="InterPro" id="IPR032874">
    <property type="entry name" value="DDE_dom"/>
</dbReference>
<dbReference type="SUPFAM" id="SSF144020">
    <property type="entry name" value="FdhE-like"/>
    <property type="match status" value="1"/>
</dbReference>
<evidence type="ECO:0000313" key="2">
    <source>
        <dbReference type="EMBL" id="KRM37316.1"/>
    </source>
</evidence>
<dbReference type="InterPro" id="IPR012337">
    <property type="entry name" value="RNaseH-like_sf"/>
</dbReference>
<reference evidence="2 3" key="1">
    <citation type="journal article" date="2015" name="Genome Announc.">
        <title>Expanding the biotechnology potential of lactobacilli through comparative genomics of 213 strains and associated genera.</title>
        <authorList>
            <person name="Sun Z."/>
            <person name="Harris H.M."/>
            <person name="McCann A."/>
            <person name="Guo C."/>
            <person name="Argimon S."/>
            <person name="Zhang W."/>
            <person name="Yang X."/>
            <person name="Jeffery I.B."/>
            <person name="Cooney J.C."/>
            <person name="Kagawa T.F."/>
            <person name="Liu W."/>
            <person name="Song Y."/>
            <person name="Salvetti E."/>
            <person name="Wrobel A."/>
            <person name="Rasinkangas P."/>
            <person name="Parkhill J."/>
            <person name="Rea M.C."/>
            <person name="O'Sullivan O."/>
            <person name="Ritari J."/>
            <person name="Douillard F.P."/>
            <person name="Paul Ross R."/>
            <person name="Yang R."/>
            <person name="Briner A.E."/>
            <person name="Felis G.E."/>
            <person name="de Vos W.M."/>
            <person name="Barrangou R."/>
            <person name="Klaenhammer T.R."/>
            <person name="Caufield P.W."/>
            <person name="Cui Y."/>
            <person name="Zhang H."/>
            <person name="O'Toole P.W."/>
        </authorList>
    </citation>
    <scope>NUCLEOTIDE SEQUENCE [LARGE SCALE GENOMIC DNA]</scope>
    <source>
        <strain evidence="2 3">DSM 18390</strain>
    </source>
</reference>
<dbReference type="AlphaFoldDB" id="A0A0R1Y9G1"/>
<dbReference type="EMBL" id="AZFZ01000156">
    <property type="protein sequence ID" value="KRM37316.1"/>
    <property type="molecule type" value="Genomic_DNA"/>
</dbReference>
<evidence type="ECO:0000313" key="3">
    <source>
        <dbReference type="Proteomes" id="UP000051010"/>
    </source>
</evidence>
<proteinExistence type="predicted"/>
<dbReference type="SUPFAM" id="SSF53098">
    <property type="entry name" value="Ribonuclease H-like"/>
    <property type="match status" value="1"/>
</dbReference>
<dbReference type="InterPro" id="IPR024064">
    <property type="entry name" value="FdhE-like_sf"/>
</dbReference>
<feature type="domain" description="Integrase catalytic" evidence="1">
    <location>
        <begin position="284"/>
        <end position="459"/>
    </location>
</feature>
<evidence type="ECO:0000259" key="1">
    <source>
        <dbReference type="PROSITE" id="PS50994"/>
    </source>
</evidence>
<dbReference type="PROSITE" id="PS50994">
    <property type="entry name" value="INTEGRASE"/>
    <property type="match status" value="1"/>
</dbReference>
<comment type="caution">
    <text evidence="2">The sequence shown here is derived from an EMBL/GenBank/DDBJ whole genome shotgun (WGS) entry which is preliminary data.</text>
</comment>
<dbReference type="InterPro" id="IPR001584">
    <property type="entry name" value="Integrase_cat-core"/>
</dbReference>
<dbReference type="PATRIC" id="fig|1423786.4.peg.670"/>
<dbReference type="Proteomes" id="UP000051010">
    <property type="component" value="Unassembled WGS sequence"/>
</dbReference>
<accession>A0A0R1Y9G1</accession>
<gene>
    <name evidence="2" type="ORF">FD47_GL000636</name>
</gene>
<sequence>MLTQLLAYLVKIIKLQQQFILILMTQLANIYLHSKTPRLESPTYRRFNQFKADDKLPLLQANIHKNQLNYQELLVAYQAKHGKPLKPVNHRQAFAFPRQTCPGCGAPSQYLYANGGGDKSSLLLCKICQTSFNPEKRYRKEVVLRCPDCQNKLELAKQRANFKVWRCNNRHCPHRKRELAKLNSSQYQEYLKRPSQFKLRYIYREYAFKIRQIAPQSSAQSRVDLSRIQASPQVLGLILSYYVNYGISAAKTAALMYDIHGIKISKQTILNYAQAVAANVRPFLDNYPYQLSSQLVGDETYLRVKGKWHYLFYFYDVNKKIILADYVTPKRTTESACIAIYQVLKKYQVIPENLRFTVDDNPIYRVARLYYAHQEGINFDLNIVKGLTNETEVAKEYRPAKQTIERLNRSLKANYRPMGGFKSASGSITYVTLYSLCHNFLRPHQSLGYHPPVEVPELTGLTRMPDKWLRLIKLAQEQLPTA</sequence>
<dbReference type="GO" id="GO:0015074">
    <property type="term" value="P:DNA integration"/>
    <property type="evidence" value="ECO:0007669"/>
    <property type="project" value="InterPro"/>
</dbReference>
<name>A0A0R1Y9G1_9LACO</name>
<protein>
    <submittedName>
        <fullName evidence="2">Transposase</fullName>
    </submittedName>
</protein>
<dbReference type="RefSeq" id="WP_056980837.1">
    <property type="nucleotide sequence ID" value="NZ_AZFZ01000156.1"/>
</dbReference>
<dbReference type="Pfam" id="PF13610">
    <property type="entry name" value="DDE_Tnp_IS240"/>
    <property type="match status" value="1"/>
</dbReference>
<organism evidence="2 3">
    <name type="scientific">Lentilactobacillus parafarraginis DSM 18390 = JCM 14109</name>
    <dbReference type="NCBI Taxonomy" id="1423786"/>
    <lineage>
        <taxon>Bacteria</taxon>
        <taxon>Bacillati</taxon>
        <taxon>Bacillota</taxon>
        <taxon>Bacilli</taxon>
        <taxon>Lactobacillales</taxon>
        <taxon>Lactobacillaceae</taxon>
        <taxon>Lentilactobacillus</taxon>
    </lineage>
</organism>